<dbReference type="RefSeq" id="WP_141405852.1">
    <property type="nucleotide sequence ID" value="NZ_CP066060.1"/>
</dbReference>
<protein>
    <submittedName>
        <fullName evidence="3">DUF5129 domain-containing protein</fullName>
    </submittedName>
</protein>
<evidence type="ECO:0000256" key="1">
    <source>
        <dbReference type="SAM" id="Phobius"/>
    </source>
</evidence>
<keyword evidence="1" id="KW-0812">Transmembrane</keyword>
<evidence type="ECO:0000313" key="3">
    <source>
        <dbReference type="EMBL" id="TQD63184.1"/>
    </source>
</evidence>
<organism evidence="3 4">
    <name type="scientific">Actinomyces oris</name>
    <dbReference type="NCBI Taxonomy" id="544580"/>
    <lineage>
        <taxon>Bacteria</taxon>
        <taxon>Bacillati</taxon>
        <taxon>Actinomycetota</taxon>
        <taxon>Actinomycetes</taxon>
        <taxon>Actinomycetales</taxon>
        <taxon>Actinomycetaceae</taxon>
        <taxon>Actinomyces</taxon>
    </lineage>
</organism>
<dbReference type="Pfam" id="PF17173">
    <property type="entry name" value="DUF5129"/>
    <property type="match status" value="1"/>
</dbReference>
<sequence length="552" mass="62442">MKKPPTVSELGGLRAILGYLGNLLIGVALVVAPFIINGGQSPFYPTKQFHPTVEIHDEAGILHWDHVKSQLEKLTFRQPTHVVVVNLPNSKVESLQDEVRNYARTHPTDVPWISWEDSGRWADNVMIVAQAPHTDYDDVLAGQGMKFFYGPKLDIDSDGQSEVWYSIQKYLTQSDRDEDALVVTAVRTASSYIGWHLGFTRMFRVTALFLIFMAAANLWFRYYLTRGRMARSGIEEARQAYERLVGRRADMGAFMSLIPVDEPYGVQVLARYMVLQKHYRRLERSWSALGTPVGLQWYGLRVGNKAAYVKAYSMQLDAVQQAVINCARLLSLTEFWRDAWQNECDAVFADMQAVKRFGASGGRAYDSKFTSAMQQVASLRSMVDGLEGRLSQRQMRPVEGLDVLGRVASELRQIAECFVDGVFAGMSRGERRRCRRRYKKYMNSWSSSSRSKISMMLGGAQIGRGGQKAPGGEGLKSAERWGEVPRMSSTVRMLTRSPAVDEVAVTSEGVGALSVSAPVMDVYNAYRYALLYRDPWWKREPSKKRKWAIRWS</sequence>
<comment type="caution">
    <text evidence="3">The sequence shown here is derived from an EMBL/GenBank/DDBJ whole genome shotgun (WGS) entry which is preliminary data.</text>
</comment>
<evidence type="ECO:0000259" key="2">
    <source>
        <dbReference type="Pfam" id="PF17173"/>
    </source>
</evidence>
<accession>A0A508BR11</accession>
<evidence type="ECO:0000313" key="4">
    <source>
        <dbReference type="Proteomes" id="UP000317942"/>
    </source>
</evidence>
<proteinExistence type="predicted"/>
<feature type="transmembrane region" description="Helical" evidence="1">
    <location>
        <begin position="202"/>
        <end position="224"/>
    </location>
</feature>
<dbReference type="GeneID" id="64213826"/>
<gene>
    <name evidence="3" type="ORF">FK267_00885</name>
</gene>
<feature type="domain" description="DUF5129" evidence="2">
    <location>
        <begin position="55"/>
        <end position="403"/>
    </location>
</feature>
<keyword evidence="1" id="KW-1133">Transmembrane helix</keyword>
<feature type="transmembrane region" description="Helical" evidence="1">
    <location>
        <begin position="12"/>
        <end position="36"/>
    </location>
</feature>
<dbReference type="EMBL" id="VICC01000001">
    <property type="protein sequence ID" value="TQD63184.1"/>
    <property type="molecule type" value="Genomic_DNA"/>
</dbReference>
<keyword evidence="1" id="KW-0472">Membrane</keyword>
<reference evidence="3 4" key="1">
    <citation type="submission" date="2019-06" db="EMBL/GenBank/DDBJ databases">
        <title>Draft genome sequence of Actinomyces oris CCUG 34288T.</title>
        <authorList>
            <person name="Salva-Serra F."/>
            <person name="Cardew S."/>
            <person name="Moore E."/>
        </authorList>
    </citation>
    <scope>NUCLEOTIDE SEQUENCE [LARGE SCALE GENOMIC DNA]</scope>
    <source>
        <strain evidence="3 4">CCUG 34288</strain>
    </source>
</reference>
<dbReference type="Proteomes" id="UP000317942">
    <property type="component" value="Unassembled WGS sequence"/>
</dbReference>
<dbReference type="AlphaFoldDB" id="A0A508BR11"/>
<name>A0A508BR11_9ACTO</name>
<dbReference type="InterPro" id="IPR033435">
    <property type="entry name" value="DUF5129"/>
</dbReference>